<reference evidence="1" key="2">
    <citation type="submission" date="2022-01" db="EMBL/GenBank/DDBJ databases">
        <authorList>
            <person name="Yamashiro T."/>
            <person name="Shiraishi A."/>
            <person name="Satake H."/>
            <person name="Nakayama K."/>
        </authorList>
    </citation>
    <scope>NUCLEOTIDE SEQUENCE</scope>
</reference>
<evidence type="ECO:0000313" key="2">
    <source>
        <dbReference type="Proteomes" id="UP001151760"/>
    </source>
</evidence>
<comment type="caution">
    <text evidence="1">The sequence shown here is derived from an EMBL/GenBank/DDBJ whole genome shotgun (WGS) entry which is preliminary data.</text>
</comment>
<dbReference type="Proteomes" id="UP001151760">
    <property type="component" value="Unassembled WGS sequence"/>
</dbReference>
<dbReference type="EMBL" id="BQNB010017135">
    <property type="protein sequence ID" value="GJT59729.1"/>
    <property type="molecule type" value="Genomic_DNA"/>
</dbReference>
<feature type="non-terminal residue" evidence="1">
    <location>
        <position position="1"/>
    </location>
</feature>
<protein>
    <submittedName>
        <fullName evidence="1">Uncharacterized protein</fullName>
    </submittedName>
</protein>
<organism evidence="1 2">
    <name type="scientific">Tanacetum coccineum</name>
    <dbReference type="NCBI Taxonomy" id="301880"/>
    <lineage>
        <taxon>Eukaryota</taxon>
        <taxon>Viridiplantae</taxon>
        <taxon>Streptophyta</taxon>
        <taxon>Embryophyta</taxon>
        <taxon>Tracheophyta</taxon>
        <taxon>Spermatophyta</taxon>
        <taxon>Magnoliopsida</taxon>
        <taxon>eudicotyledons</taxon>
        <taxon>Gunneridae</taxon>
        <taxon>Pentapetalae</taxon>
        <taxon>asterids</taxon>
        <taxon>campanulids</taxon>
        <taxon>Asterales</taxon>
        <taxon>Asteraceae</taxon>
        <taxon>Asteroideae</taxon>
        <taxon>Anthemideae</taxon>
        <taxon>Anthemidinae</taxon>
        <taxon>Tanacetum</taxon>
    </lineage>
</organism>
<evidence type="ECO:0000313" key="1">
    <source>
        <dbReference type="EMBL" id="GJT59729.1"/>
    </source>
</evidence>
<sequence>KEWNGDEVKGVMEKLDLANTTQRATTLRKGALIEEDSF</sequence>
<reference evidence="1" key="1">
    <citation type="journal article" date="2022" name="Int. J. Mol. Sci.">
        <title>Draft Genome of Tanacetum Coccineum: Genomic Comparison of Closely Related Tanacetum-Family Plants.</title>
        <authorList>
            <person name="Yamashiro T."/>
            <person name="Shiraishi A."/>
            <person name="Nakayama K."/>
            <person name="Satake H."/>
        </authorList>
    </citation>
    <scope>NUCLEOTIDE SEQUENCE</scope>
</reference>
<proteinExistence type="predicted"/>
<keyword evidence="2" id="KW-1185">Reference proteome</keyword>
<gene>
    <name evidence="1" type="ORF">Tco_1003262</name>
</gene>
<name>A0ABQ5F956_9ASTR</name>
<accession>A0ABQ5F956</accession>